<accession>A0A2V2YT42</accession>
<evidence type="ECO:0000313" key="7">
    <source>
        <dbReference type="Proteomes" id="UP000246635"/>
    </source>
</evidence>
<dbReference type="PANTHER" id="PTHR34216:SF3">
    <property type="entry name" value="POLY-BETA-1,6-N-ACETYL-D-GLUCOSAMINE N-DEACETYLASE"/>
    <property type="match status" value="1"/>
</dbReference>
<dbReference type="Proteomes" id="UP000246635">
    <property type="component" value="Unassembled WGS sequence"/>
</dbReference>
<evidence type="ECO:0000256" key="1">
    <source>
        <dbReference type="ARBA" id="ARBA00004613"/>
    </source>
</evidence>
<keyword evidence="3" id="KW-0812">Transmembrane</keyword>
<feature type="domain" description="NodB homology" evidence="5">
    <location>
        <begin position="92"/>
        <end position="328"/>
    </location>
</feature>
<dbReference type="PROSITE" id="PS51677">
    <property type="entry name" value="NODB"/>
    <property type="match status" value="1"/>
</dbReference>
<dbReference type="Pfam" id="PF01522">
    <property type="entry name" value="Polysacc_deac_1"/>
    <property type="match status" value="1"/>
</dbReference>
<dbReference type="InterPro" id="IPR002509">
    <property type="entry name" value="NODB_dom"/>
</dbReference>
<dbReference type="GO" id="GO:0005975">
    <property type="term" value="P:carbohydrate metabolic process"/>
    <property type="evidence" value="ECO:0007669"/>
    <property type="project" value="InterPro"/>
</dbReference>
<evidence type="ECO:0000313" key="6">
    <source>
        <dbReference type="EMBL" id="PWV99369.1"/>
    </source>
</evidence>
<keyword evidence="2 4" id="KW-0732">Signal</keyword>
<keyword evidence="3" id="KW-0472">Membrane</keyword>
<dbReference type="OrthoDB" id="9778320at2"/>
<dbReference type="GO" id="GO:0016810">
    <property type="term" value="F:hydrolase activity, acting on carbon-nitrogen (but not peptide) bonds"/>
    <property type="evidence" value="ECO:0007669"/>
    <property type="project" value="InterPro"/>
</dbReference>
<organism evidence="6 7">
    <name type="scientific">Paenibacillus cellulosilyticus</name>
    <dbReference type="NCBI Taxonomy" id="375489"/>
    <lineage>
        <taxon>Bacteria</taxon>
        <taxon>Bacillati</taxon>
        <taxon>Bacillota</taxon>
        <taxon>Bacilli</taxon>
        <taxon>Bacillales</taxon>
        <taxon>Paenibacillaceae</taxon>
        <taxon>Paenibacillus</taxon>
    </lineage>
</organism>
<evidence type="ECO:0000256" key="2">
    <source>
        <dbReference type="ARBA" id="ARBA00022729"/>
    </source>
</evidence>
<protein>
    <submittedName>
        <fullName evidence="6">Polysaccharide deacetylase</fullName>
    </submittedName>
</protein>
<dbReference type="GO" id="GO:0005576">
    <property type="term" value="C:extracellular region"/>
    <property type="evidence" value="ECO:0007669"/>
    <property type="project" value="UniProtKB-SubCell"/>
</dbReference>
<feature type="chain" id="PRO_5038795206" evidence="4">
    <location>
        <begin position="25"/>
        <end position="328"/>
    </location>
</feature>
<feature type="transmembrane region" description="Helical" evidence="3">
    <location>
        <begin position="304"/>
        <end position="323"/>
    </location>
</feature>
<dbReference type="PANTHER" id="PTHR34216">
    <property type="match status" value="1"/>
</dbReference>
<evidence type="ECO:0000256" key="4">
    <source>
        <dbReference type="SAM" id="SignalP"/>
    </source>
</evidence>
<dbReference type="EMBL" id="QGTQ01000015">
    <property type="protein sequence ID" value="PWV99369.1"/>
    <property type="molecule type" value="Genomic_DNA"/>
</dbReference>
<dbReference type="InterPro" id="IPR051398">
    <property type="entry name" value="Polysacch_Deacetylase"/>
</dbReference>
<name>A0A2V2YT42_9BACL</name>
<evidence type="ECO:0000256" key="3">
    <source>
        <dbReference type="SAM" id="Phobius"/>
    </source>
</evidence>
<reference evidence="6 7" key="1">
    <citation type="submission" date="2018-05" db="EMBL/GenBank/DDBJ databases">
        <title>Genomic Encyclopedia of Type Strains, Phase III (KMG-III): the genomes of soil and plant-associated and newly described type strains.</title>
        <authorList>
            <person name="Whitman W."/>
        </authorList>
    </citation>
    <scope>NUCLEOTIDE SEQUENCE [LARGE SCALE GENOMIC DNA]</scope>
    <source>
        <strain evidence="6 7">CECT 5696</strain>
    </source>
</reference>
<dbReference type="RefSeq" id="WP_110045373.1">
    <property type="nucleotide sequence ID" value="NZ_CP054612.1"/>
</dbReference>
<evidence type="ECO:0000259" key="5">
    <source>
        <dbReference type="PROSITE" id="PS51677"/>
    </source>
</evidence>
<keyword evidence="3" id="KW-1133">Transmembrane helix</keyword>
<gene>
    <name evidence="6" type="ORF">DFQ01_11585</name>
</gene>
<dbReference type="InterPro" id="IPR011330">
    <property type="entry name" value="Glyco_hydro/deAcase_b/a-brl"/>
</dbReference>
<comment type="subcellular location">
    <subcellularLocation>
        <location evidence="1">Secreted</location>
    </subcellularLocation>
</comment>
<keyword evidence="7" id="KW-1185">Reference proteome</keyword>
<sequence length="328" mass="37358">MNTIQRTIMILSTLFLLMIPSVHAAASNSEYDDKVAVLMYHHMTDSDNKPNPDIISTDQFNEQLTYLQQKGYNFISLRQFIDYLNGGSVPSNAVLVTFDDGYESYINLAYPIMKSKSIPSVAFIITSATDNKKYGYIPHMTLEQLKQVTVDNLAEVQCHTNNLHYQIDNRHDALTARLEVDGVKETDAEYQKRILEDFTACKDQLAPINNNPIDTFAYPYGMFDRESEDLLHQADIQYAFTVREGIATRKSDAMEIPRINGGSPSITPADLEAAILRTAHPYSKEAIIHKTKKFIEQAPHRKRYWAIGFVILIAIGYMGYRTVRKRQS</sequence>
<dbReference type="CDD" id="cd10918">
    <property type="entry name" value="CE4_NodB_like_5s_6s"/>
    <property type="match status" value="1"/>
</dbReference>
<comment type="caution">
    <text evidence="6">The sequence shown here is derived from an EMBL/GenBank/DDBJ whole genome shotgun (WGS) entry which is preliminary data.</text>
</comment>
<dbReference type="SUPFAM" id="SSF88713">
    <property type="entry name" value="Glycoside hydrolase/deacetylase"/>
    <property type="match status" value="1"/>
</dbReference>
<feature type="signal peptide" evidence="4">
    <location>
        <begin position="1"/>
        <end position="24"/>
    </location>
</feature>
<dbReference type="AlphaFoldDB" id="A0A2V2YT42"/>
<dbReference type="Gene3D" id="3.20.20.370">
    <property type="entry name" value="Glycoside hydrolase/deacetylase"/>
    <property type="match status" value="1"/>
</dbReference>
<proteinExistence type="predicted"/>